<dbReference type="GO" id="GO:0016818">
    <property type="term" value="F:hydrolase activity, acting on acid anhydrides, in phosphorus-containing anhydrides"/>
    <property type="evidence" value="ECO:0007669"/>
    <property type="project" value="InterPro"/>
</dbReference>
<dbReference type="eggNOG" id="ENOG5033CG6">
    <property type="taxonomic scope" value="Bacteria"/>
</dbReference>
<evidence type="ECO:0000313" key="7">
    <source>
        <dbReference type="Proteomes" id="UP000000444"/>
    </source>
</evidence>
<keyword evidence="4" id="KW-1133">Transmembrane helix</keyword>
<keyword evidence="4" id="KW-0812">Transmembrane</keyword>
<reference evidence="6 7" key="1">
    <citation type="journal article" date="2009" name="Appl. Environ. Microbiol.">
        <title>Genome analysis of the meat starter culture bacterium Staphylococcus carnosus TM300.</title>
        <authorList>
            <person name="Rosenstein R."/>
            <person name="Nerz C."/>
            <person name="Biswas L."/>
            <person name="Resch A."/>
            <person name="Raddatz G."/>
            <person name="Schuster S.C."/>
            <person name="Goetz F."/>
        </authorList>
    </citation>
    <scope>NUCLEOTIDE SEQUENCE [LARGE SCALE GENOMIC DNA]</scope>
    <source>
        <strain evidence="6 7">TM300</strain>
    </source>
</reference>
<dbReference type="GO" id="GO:0008270">
    <property type="term" value="F:zinc ion binding"/>
    <property type="evidence" value="ECO:0007669"/>
    <property type="project" value="InterPro"/>
</dbReference>
<dbReference type="AlphaFoldDB" id="B9DPS5"/>
<evidence type="ECO:0000256" key="4">
    <source>
        <dbReference type="SAM" id="Phobius"/>
    </source>
</evidence>
<dbReference type="RefSeq" id="WP_015900035.1">
    <property type="nucleotide sequence ID" value="NC_012121.1"/>
</dbReference>
<gene>
    <name evidence="6" type="ordered locus">Sca_0783</name>
</gene>
<name>B9DPS5_STACT</name>
<dbReference type="HOGENOM" id="CLU_888288_0_0_9"/>
<evidence type="ECO:0000313" key="6">
    <source>
        <dbReference type="EMBL" id="CAL27693.1"/>
    </source>
</evidence>
<keyword evidence="4" id="KW-0472">Membrane</keyword>
<dbReference type="EMBL" id="AM295250">
    <property type="protein sequence ID" value="CAL27693.1"/>
    <property type="molecule type" value="Genomic_DNA"/>
</dbReference>
<dbReference type="KEGG" id="sca:SCA_0783"/>
<dbReference type="SMART" id="SM00910">
    <property type="entry name" value="HIRAN"/>
    <property type="match status" value="1"/>
</dbReference>
<proteinExistence type="predicted"/>
<evidence type="ECO:0000256" key="2">
    <source>
        <dbReference type="ARBA" id="ARBA00022801"/>
    </source>
</evidence>
<dbReference type="Proteomes" id="UP000000444">
    <property type="component" value="Chromosome"/>
</dbReference>
<protein>
    <submittedName>
        <fullName evidence="6">Membrane protein</fullName>
    </submittedName>
</protein>
<sequence>MKKIIYGIIMGFSIFMIIGGIITISEEGAETIDIILLLAFLILMIFSIYKLVKIKKMNEKNNPKENYLKNILEEEYRKKQDERKYEENQKPVKEKQNKKINYTKNEKVNIENNSEYNESAKEDSVDHSINEERIKPLCFPVEQETPNKITNSFASENDEDNLFYESFPVVGLNYENRRVKLKKMINAMKKNEEFYPLYDDLRGIELREELEFGDKIYEIQDYESIHGVYLEKEPDNRYDTNAIKVMVSNEYGEFHIGYIPKEDAAIFNNYIDNIVTCNAYIYGGKYKEFDDFEDKIKTKEKPYGLNLTVSYYK</sequence>
<dbReference type="GO" id="GO:0003676">
    <property type="term" value="F:nucleic acid binding"/>
    <property type="evidence" value="ECO:0007669"/>
    <property type="project" value="InterPro"/>
</dbReference>
<dbReference type="InterPro" id="IPR014905">
    <property type="entry name" value="HIRAN"/>
</dbReference>
<dbReference type="Gene3D" id="3.30.70.2330">
    <property type="match status" value="1"/>
</dbReference>
<dbReference type="Pfam" id="PF08797">
    <property type="entry name" value="HIRAN"/>
    <property type="match status" value="1"/>
</dbReference>
<evidence type="ECO:0000256" key="3">
    <source>
        <dbReference type="SAM" id="MobiDB-lite"/>
    </source>
</evidence>
<keyword evidence="1" id="KW-0479">Metal-binding</keyword>
<organism evidence="6 7">
    <name type="scientific">Staphylococcus carnosus (strain TM300)</name>
    <dbReference type="NCBI Taxonomy" id="396513"/>
    <lineage>
        <taxon>Bacteria</taxon>
        <taxon>Bacillati</taxon>
        <taxon>Bacillota</taxon>
        <taxon>Bacilli</taxon>
        <taxon>Bacillales</taxon>
        <taxon>Staphylococcaceae</taxon>
        <taxon>Staphylococcus</taxon>
    </lineage>
</organism>
<feature type="region of interest" description="Disordered" evidence="3">
    <location>
        <begin position="79"/>
        <end position="104"/>
    </location>
</feature>
<accession>B9DPS5</accession>
<feature type="transmembrane region" description="Helical" evidence="4">
    <location>
        <begin position="31"/>
        <end position="52"/>
    </location>
</feature>
<keyword evidence="2" id="KW-0378">Hydrolase</keyword>
<keyword evidence="7" id="KW-1185">Reference proteome</keyword>
<evidence type="ECO:0000259" key="5">
    <source>
        <dbReference type="SMART" id="SM00910"/>
    </source>
</evidence>
<feature type="domain" description="HIRAN" evidence="5">
    <location>
        <begin position="204"/>
        <end position="304"/>
    </location>
</feature>
<dbReference type="GeneID" id="93795718"/>
<feature type="transmembrane region" description="Helical" evidence="4">
    <location>
        <begin position="5"/>
        <end position="25"/>
    </location>
</feature>
<evidence type="ECO:0000256" key="1">
    <source>
        <dbReference type="ARBA" id="ARBA00022723"/>
    </source>
</evidence>
<feature type="compositionally biased region" description="Basic and acidic residues" evidence="3">
    <location>
        <begin position="79"/>
        <end position="97"/>
    </location>
</feature>